<reference evidence="4" key="1">
    <citation type="journal article" date="2018" name="Int. J. Syst. Evol. Microbiol.">
        <title>Jatrophihabitans telluris sp. nov., isolated from sediment soil of lava forest wetlands and the emended description of the genus Jatrophihabitans.</title>
        <authorList>
            <person name="Lee K.C."/>
            <person name="Suh M.K."/>
            <person name="Eom M.K."/>
            <person name="Kim K.K."/>
            <person name="Kim J.S."/>
            <person name="Kim D.S."/>
            <person name="Ko S.H."/>
            <person name="Shin Y.K."/>
            <person name="Lee J.S."/>
        </authorList>
    </citation>
    <scope>NUCLEOTIDE SEQUENCE</scope>
    <source>
        <strain evidence="4">N237</strain>
    </source>
</reference>
<gene>
    <name evidence="4" type="ORF">M6D93_05070</name>
</gene>
<dbReference type="EMBL" id="CP097332">
    <property type="protein sequence ID" value="UQX89377.1"/>
    <property type="molecule type" value="Genomic_DNA"/>
</dbReference>
<name>A0ABY4R1M8_9ACTN</name>
<evidence type="ECO:0000313" key="5">
    <source>
        <dbReference type="Proteomes" id="UP001056336"/>
    </source>
</evidence>
<keyword evidence="2" id="KW-0012">Acyltransferase</keyword>
<dbReference type="Gene3D" id="3.40.630.30">
    <property type="match status" value="1"/>
</dbReference>
<dbReference type="PANTHER" id="PTHR43877">
    <property type="entry name" value="AMINOALKYLPHOSPHONATE N-ACETYLTRANSFERASE-RELATED-RELATED"/>
    <property type="match status" value="1"/>
</dbReference>
<reference evidence="4" key="2">
    <citation type="submission" date="2022-05" db="EMBL/GenBank/DDBJ databases">
        <authorList>
            <person name="Kim J.-S."/>
            <person name="Lee K."/>
            <person name="Suh M."/>
            <person name="Eom M."/>
            <person name="Kim J.-S."/>
            <person name="Kim D.-S."/>
            <person name="Ko S.-H."/>
            <person name="Shin Y."/>
            <person name="Lee J.-S."/>
        </authorList>
    </citation>
    <scope>NUCLEOTIDE SEQUENCE</scope>
    <source>
        <strain evidence="4">N237</strain>
    </source>
</reference>
<dbReference type="SUPFAM" id="SSF55729">
    <property type="entry name" value="Acyl-CoA N-acyltransferases (Nat)"/>
    <property type="match status" value="1"/>
</dbReference>
<evidence type="ECO:0000256" key="2">
    <source>
        <dbReference type="ARBA" id="ARBA00023315"/>
    </source>
</evidence>
<evidence type="ECO:0000256" key="1">
    <source>
        <dbReference type="ARBA" id="ARBA00022679"/>
    </source>
</evidence>
<dbReference type="CDD" id="cd04301">
    <property type="entry name" value="NAT_SF"/>
    <property type="match status" value="1"/>
</dbReference>
<sequence length="168" mass="18402">MIIAKLSESDAGEVLTLQRAAYVTEAQLHSDLWLPALTQTLDQLRAELADEHTFGLKAVDHGRFVGTVRARADGPVLRIGRLAVAPDLQRRGIGTTLLIAIENAAPRGIERFELFTGHRSVANLRLYERHGYTETRRERVGLSGTVVHLAKPAPNKPAQAGMLARPRG</sequence>
<keyword evidence="1" id="KW-0808">Transferase</keyword>
<dbReference type="RefSeq" id="WP_249773273.1">
    <property type="nucleotide sequence ID" value="NZ_CP097332.1"/>
</dbReference>
<dbReference type="InterPro" id="IPR050832">
    <property type="entry name" value="Bact_Acetyltransf"/>
</dbReference>
<dbReference type="PROSITE" id="PS51186">
    <property type="entry name" value="GNAT"/>
    <property type="match status" value="1"/>
</dbReference>
<feature type="domain" description="N-acetyltransferase" evidence="3">
    <location>
        <begin position="1"/>
        <end position="154"/>
    </location>
</feature>
<keyword evidence="5" id="KW-1185">Reference proteome</keyword>
<dbReference type="Proteomes" id="UP001056336">
    <property type="component" value="Chromosome"/>
</dbReference>
<evidence type="ECO:0000313" key="4">
    <source>
        <dbReference type="EMBL" id="UQX89377.1"/>
    </source>
</evidence>
<dbReference type="InterPro" id="IPR016181">
    <property type="entry name" value="Acyl_CoA_acyltransferase"/>
</dbReference>
<dbReference type="Pfam" id="PF00583">
    <property type="entry name" value="Acetyltransf_1"/>
    <property type="match status" value="1"/>
</dbReference>
<protein>
    <submittedName>
        <fullName evidence="4">GNAT family N-acetyltransferase</fullName>
    </submittedName>
</protein>
<evidence type="ECO:0000259" key="3">
    <source>
        <dbReference type="PROSITE" id="PS51186"/>
    </source>
</evidence>
<accession>A0ABY4R1M8</accession>
<organism evidence="4 5">
    <name type="scientific">Jatrophihabitans telluris</name>
    <dbReference type="NCBI Taxonomy" id="2038343"/>
    <lineage>
        <taxon>Bacteria</taxon>
        <taxon>Bacillati</taxon>
        <taxon>Actinomycetota</taxon>
        <taxon>Actinomycetes</taxon>
        <taxon>Jatrophihabitantales</taxon>
        <taxon>Jatrophihabitantaceae</taxon>
        <taxon>Jatrophihabitans</taxon>
    </lineage>
</organism>
<dbReference type="InterPro" id="IPR000182">
    <property type="entry name" value="GNAT_dom"/>
</dbReference>
<proteinExistence type="predicted"/>